<accession>E1ZUB3</accession>
<keyword evidence="4" id="KW-0067">ATP-binding</keyword>
<keyword evidence="8 9" id="KW-0472">Membrane</keyword>
<dbReference type="EMBL" id="GL433946">
    <property type="protein sequence ID" value="EFN50582.1"/>
    <property type="molecule type" value="Genomic_DNA"/>
</dbReference>
<dbReference type="RefSeq" id="XP_005842712.1">
    <property type="nucleotide sequence ID" value="XM_005842655.1"/>
</dbReference>
<dbReference type="Gene3D" id="1.20.1110.10">
    <property type="entry name" value="Calcium-transporting ATPase, transmembrane domain"/>
    <property type="match status" value="1"/>
</dbReference>
<keyword evidence="5" id="KW-0460">Magnesium</keyword>
<dbReference type="GO" id="GO:0016020">
    <property type="term" value="C:membrane"/>
    <property type="evidence" value="ECO:0007669"/>
    <property type="project" value="UniProtKB-SubCell"/>
</dbReference>
<protein>
    <submittedName>
        <fullName evidence="10">Uncharacterized protein</fullName>
    </submittedName>
</protein>
<feature type="transmembrane region" description="Helical" evidence="9">
    <location>
        <begin position="21"/>
        <end position="41"/>
    </location>
</feature>
<evidence type="ECO:0000256" key="1">
    <source>
        <dbReference type="ARBA" id="ARBA00004141"/>
    </source>
</evidence>
<dbReference type="Proteomes" id="UP000008141">
    <property type="component" value="Unassembled WGS sequence"/>
</dbReference>
<dbReference type="GO" id="GO:0005524">
    <property type="term" value="F:ATP binding"/>
    <property type="evidence" value="ECO:0007669"/>
    <property type="project" value="UniProtKB-KW"/>
</dbReference>
<keyword evidence="2 9" id="KW-0812">Transmembrane</keyword>
<evidence type="ECO:0000256" key="3">
    <source>
        <dbReference type="ARBA" id="ARBA00022741"/>
    </source>
</evidence>
<keyword evidence="11" id="KW-1185">Reference proteome</keyword>
<proteinExistence type="predicted"/>
<evidence type="ECO:0000256" key="4">
    <source>
        <dbReference type="ARBA" id="ARBA00022840"/>
    </source>
</evidence>
<dbReference type="FunFam" id="1.20.1110.10:FF:000065">
    <property type="entry name" value="Sarcoplasmic/endoplasmic reticulum calcium ATPase 1"/>
    <property type="match status" value="1"/>
</dbReference>
<evidence type="ECO:0000256" key="2">
    <source>
        <dbReference type="ARBA" id="ARBA00022692"/>
    </source>
</evidence>
<evidence type="ECO:0000256" key="7">
    <source>
        <dbReference type="ARBA" id="ARBA00022989"/>
    </source>
</evidence>
<evidence type="ECO:0000256" key="9">
    <source>
        <dbReference type="SAM" id="Phobius"/>
    </source>
</evidence>
<gene>
    <name evidence="10" type="ORF">CHLNCDRAFT_135455</name>
</gene>
<evidence type="ECO:0000313" key="10">
    <source>
        <dbReference type="EMBL" id="EFN50582.1"/>
    </source>
</evidence>
<dbReference type="InParanoid" id="E1ZUB3"/>
<evidence type="ECO:0000256" key="6">
    <source>
        <dbReference type="ARBA" id="ARBA00022967"/>
    </source>
</evidence>
<name>E1ZUB3_CHLVA</name>
<dbReference type="SUPFAM" id="SSF81665">
    <property type="entry name" value="Calcium ATPase, transmembrane domain M"/>
    <property type="match status" value="1"/>
</dbReference>
<keyword evidence="6" id="KW-1278">Translocase</keyword>
<evidence type="ECO:0000256" key="5">
    <source>
        <dbReference type="ARBA" id="ARBA00022842"/>
    </source>
</evidence>
<dbReference type="GeneID" id="17350015"/>
<dbReference type="InterPro" id="IPR023298">
    <property type="entry name" value="ATPase_P-typ_TM_dom_sf"/>
</dbReference>
<dbReference type="PANTHER" id="PTHR42861">
    <property type="entry name" value="CALCIUM-TRANSPORTING ATPASE"/>
    <property type="match status" value="1"/>
</dbReference>
<feature type="transmembrane region" description="Helical" evidence="9">
    <location>
        <begin position="53"/>
        <end position="72"/>
    </location>
</feature>
<dbReference type="eggNOG" id="KOG0202">
    <property type="taxonomic scope" value="Eukaryota"/>
</dbReference>
<organism evidence="11">
    <name type="scientific">Chlorella variabilis</name>
    <name type="common">Green alga</name>
    <dbReference type="NCBI Taxonomy" id="554065"/>
    <lineage>
        <taxon>Eukaryota</taxon>
        <taxon>Viridiplantae</taxon>
        <taxon>Chlorophyta</taxon>
        <taxon>core chlorophytes</taxon>
        <taxon>Trebouxiophyceae</taxon>
        <taxon>Chlorellales</taxon>
        <taxon>Chlorellaceae</taxon>
        <taxon>Chlorella clade</taxon>
        <taxon>Chlorella</taxon>
    </lineage>
</organism>
<comment type="subcellular location">
    <subcellularLocation>
        <location evidence="1">Membrane</location>
        <topology evidence="1">Multi-pass membrane protein</topology>
    </subcellularLocation>
</comment>
<dbReference type="AlphaFoldDB" id="E1ZUB3"/>
<evidence type="ECO:0000256" key="8">
    <source>
        <dbReference type="ARBA" id="ARBA00023136"/>
    </source>
</evidence>
<dbReference type="STRING" id="554065.E1ZUB3"/>
<keyword evidence="7 9" id="KW-1133">Transmembrane helix</keyword>
<sequence length="73" mass="7996">MAEAQDEDTPLKQKLDEFGTFLSKVIAVICVLVWVVNLPHFKDPIHGSWFSGALYYFKIAVALAVAAIPAYAG</sequence>
<dbReference type="KEGG" id="cvr:CHLNCDRAFT_135455"/>
<keyword evidence="3" id="KW-0547">Nucleotide-binding</keyword>
<reference evidence="10 11" key="1">
    <citation type="journal article" date="2010" name="Plant Cell">
        <title>The Chlorella variabilis NC64A genome reveals adaptation to photosymbiosis, coevolution with viruses, and cryptic sex.</title>
        <authorList>
            <person name="Blanc G."/>
            <person name="Duncan G."/>
            <person name="Agarkova I."/>
            <person name="Borodovsky M."/>
            <person name="Gurnon J."/>
            <person name="Kuo A."/>
            <person name="Lindquist E."/>
            <person name="Lucas S."/>
            <person name="Pangilinan J."/>
            <person name="Polle J."/>
            <person name="Salamov A."/>
            <person name="Terry A."/>
            <person name="Yamada T."/>
            <person name="Dunigan D.D."/>
            <person name="Grigoriev I.V."/>
            <person name="Claverie J.M."/>
            <person name="Van Etten J.L."/>
        </authorList>
    </citation>
    <scope>NUCLEOTIDE SEQUENCE [LARGE SCALE GENOMIC DNA]</scope>
    <source>
        <strain evidence="10 11">NC64A</strain>
    </source>
</reference>
<evidence type="ECO:0000313" key="11">
    <source>
        <dbReference type="Proteomes" id="UP000008141"/>
    </source>
</evidence>